<evidence type="ECO:0000256" key="1">
    <source>
        <dbReference type="ARBA" id="ARBA00023125"/>
    </source>
</evidence>
<reference evidence="5 6" key="1">
    <citation type="submission" date="2018-08" db="EMBL/GenBank/DDBJ databases">
        <title>Genomic Encyclopedia of Archaeal and Bacterial Type Strains, Phase II (KMG-II): from individual species to whole genera.</title>
        <authorList>
            <person name="Goeker M."/>
        </authorList>
    </citation>
    <scope>NUCLEOTIDE SEQUENCE [LARGE SCALE GENOMIC DNA]</scope>
    <source>
        <strain evidence="5 6">DSM 100880</strain>
    </source>
</reference>
<organism evidence="5 6">
    <name type="scientific">Flavobacterium aquicola</name>
    <dbReference type="NCBI Taxonomy" id="1682742"/>
    <lineage>
        <taxon>Bacteria</taxon>
        <taxon>Pseudomonadati</taxon>
        <taxon>Bacteroidota</taxon>
        <taxon>Flavobacteriia</taxon>
        <taxon>Flavobacteriales</taxon>
        <taxon>Flavobacteriaceae</taxon>
        <taxon>Flavobacterium</taxon>
    </lineage>
</organism>
<dbReference type="GO" id="GO:0003677">
    <property type="term" value="F:DNA binding"/>
    <property type="evidence" value="ECO:0007669"/>
    <property type="project" value="UniProtKB-KW"/>
</dbReference>
<evidence type="ECO:0000259" key="4">
    <source>
        <dbReference type="Pfam" id="PF13102"/>
    </source>
</evidence>
<evidence type="ECO:0000313" key="6">
    <source>
        <dbReference type="Proteomes" id="UP000257136"/>
    </source>
</evidence>
<sequence length="439" mass="50560">MATIQYRLRSKANKNVSIKIRLSINRDNVFELNTGFTINPKDWSEATSLPKQNNPENKLLSNNLKKLETFVLDNLNTDLGRSILIDGLWLETKINDCFERIEKTDTGLIVNYIQDIIDNSSTRKVKIKGGYKLGLSKSRENSFISTKSIISEYETKTKKKIHFIDINENLVDKLTNWLIKTKKYAINTASKHIANIKTISIEAEKKGIQVNAYAKQINIFSESDEDRFIQTLSFEELETIRTADIKSEAYNNARKWLLIGCEIGQRGGDLMNITKEDIRYKGGNMYLDIIQQKTKKAVTIGIIAPHVIDIIENSFPYKISTQKLNLYIKEVCKIAKIETLTEGKIFDAKTGRKELKFYEKHKLITSHSFRRSFATNYYKKIPTAVLIGITGHSKESLFLTYINQREDKDSNADLFMKFYEDLNKDKKTEMKLIKNGTDN</sequence>
<accession>A0A3E0DWD3</accession>
<proteinExistence type="predicted"/>
<comment type="caution">
    <text evidence="5">The sequence shown here is derived from an EMBL/GenBank/DDBJ whole genome shotgun (WGS) entry which is preliminary data.</text>
</comment>
<keyword evidence="1" id="KW-0238">DNA-binding</keyword>
<dbReference type="Pfam" id="PF13102">
    <property type="entry name" value="Phage_int_SAM_5"/>
    <property type="match status" value="1"/>
</dbReference>
<dbReference type="SUPFAM" id="SSF56349">
    <property type="entry name" value="DNA breaking-rejoining enzymes"/>
    <property type="match status" value="1"/>
</dbReference>
<feature type="domain" description="Phage integrase SAM-like" evidence="4">
    <location>
        <begin position="136"/>
        <end position="213"/>
    </location>
</feature>
<keyword evidence="6" id="KW-1185">Reference proteome</keyword>
<evidence type="ECO:0000313" key="5">
    <source>
        <dbReference type="EMBL" id="REG90261.1"/>
    </source>
</evidence>
<dbReference type="RefSeq" id="WP_115815248.1">
    <property type="nucleotide sequence ID" value="NZ_QUNI01000026.1"/>
</dbReference>
<dbReference type="GO" id="GO:0006310">
    <property type="term" value="P:DNA recombination"/>
    <property type="evidence" value="ECO:0007669"/>
    <property type="project" value="UniProtKB-KW"/>
</dbReference>
<evidence type="ECO:0000259" key="3">
    <source>
        <dbReference type="Pfam" id="PF00589"/>
    </source>
</evidence>
<dbReference type="Proteomes" id="UP000257136">
    <property type="component" value="Unassembled WGS sequence"/>
</dbReference>
<dbReference type="OrthoDB" id="892893at2"/>
<feature type="domain" description="Tyr recombinase" evidence="3">
    <location>
        <begin position="231"/>
        <end position="405"/>
    </location>
</feature>
<dbReference type="Gene3D" id="1.10.150.130">
    <property type="match status" value="1"/>
</dbReference>
<dbReference type="GO" id="GO:0015074">
    <property type="term" value="P:DNA integration"/>
    <property type="evidence" value="ECO:0007669"/>
    <property type="project" value="InterPro"/>
</dbReference>
<dbReference type="Pfam" id="PF00589">
    <property type="entry name" value="Phage_integrase"/>
    <property type="match status" value="1"/>
</dbReference>
<dbReference type="EMBL" id="QUNI01000026">
    <property type="protein sequence ID" value="REG90261.1"/>
    <property type="molecule type" value="Genomic_DNA"/>
</dbReference>
<name>A0A3E0DWD3_9FLAO</name>
<dbReference type="Gene3D" id="1.10.443.10">
    <property type="entry name" value="Intergrase catalytic core"/>
    <property type="match status" value="1"/>
</dbReference>
<gene>
    <name evidence="5" type="ORF">C8P67_12611</name>
</gene>
<dbReference type="InterPro" id="IPR025269">
    <property type="entry name" value="SAM-like_dom"/>
</dbReference>
<dbReference type="InterPro" id="IPR002104">
    <property type="entry name" value="Integrase_catalytic"/>
</dbReference>
<dbReference type="InterPro" id="IPR011010">
    <property type="entry name" value="DNA_brk_join_enz"/>
</dbReference>
<protein>
    <submittedName>
        <fullName evidence="5">Integrase</fullName>
    </submittedName>
</protein>
<keyword evidence="2" id="KW-0233">DNA recombination</keyword>
<dbReference type="InterPro" id="IPR013762">
    <property type="entry name" value="Integrase-like_cat_sf"/>
</dbReference>
<evidence type="ECO:0000256" key="2">
    <source>
        <dbReference type="ARBA" id="ARBA00023172"/>
    </source>
</evidence>
<dbReference type="AlphaFoldDB" id="A0A3E0DWD3"/>
<dbReference type="InterPro" id="IPR010998">
    <property type="entry name" value="Integrase_recombinase_N"/>
</dbReference>